<dbReference type="RefSeq" id="WP_203927546.1">
    <property type="nucleotide sequence ID" value="NZ_BOPH01000027.1"/>
</dbReference>
<evidence type="ECO:0000313" key="3">
    <source>
        <dbReference type="Proteomes" id="UP000635606"/>
    </source>
</evidence>
<gene>
    <name evidence="2" type="ORF">Voc01_025090</name>
</gene>
<dbReference type="PANTHER" id="PTHR43252">
    <property type="entry name" value="TRANSCRIPTIONAL REGULATOR YQJI"/>
    <property type="match status" value="1"/>
</dbReference>
<dbReference type="EMBL" id="BOPH01000027">
    <property type="protein sequence ID" value="GIJ67592.1"/>
    <property type="molecule type" value="Genomic_DNA"/>
</dbReference>
<dbReference type="Proteomes" id="UP000635606">
    <property type="component" value="Unassembled WGS sequence"/>
</dbReference>
<dbReference type="SUPFAM" id="SSF46785">
    <property type="entry name" value="Winged helix' DNA-binding domain"/>
    <property type="match status" value="1"/>
</dbReference>
<dbReference type="Gene3D" id="1.10.10.10">
    <property type="entry name" value="Winged helix-like DNA-binding domain superfamily/Winged helix DNA-binding domain"/>
    <property type="match status" value="1"/>
</dbReference>
<dbReference type="PANTHER" id="PTHR43252:SF6">
    <property type="entry name" value="NEGATIVE TRANSCRIPTION REGULATOR PADR"/>
    <property type="match status" value="1"/>
</dbReference>
<evidence type="ECO:0000313" key="2">
    <source>
        <dbReference type="EMBL" id="GIJ67592.1"/>
    </source>
</evidence>
<feature type="domain" description="Transcription regulator PadR N-terminal" evidence="1">
    <location>
        <begin position="7"/>
        <end position="80"/>
    </location>
</feature>
<sequence>MTVSYALLGLLEEADRHGYDLKQSYDKRFGGVRPLRFGQVYRTLAQLQRDGLVEIVGVEAGAGPDRKRYAITSEGATDLEQWLAEPEAPQPHLQAVLFTKVVLALLSGRPAHAFLDAQRDLHLSAMRELTAARRGSSLQDSLRADYQLFHIEADLRWIDHAAGRLEALSQEIRADEIREL</sequence>
<evidence type="ECO:0000259" key="1">
    <source>
        <dbReference type="Pfam" id="PF03551"/>
    </source>
</evidence>
<organism evidence="2 3">
    <name type="scientific">Virgisporangium ochraceum</name>
    <dbReference type="NCBI Taxonomy" id="65505"/>
    <lineage>
        <taxon>Bacteria</taxon>
        <taxon>Bacillati</taxon>
        <taxon>Actinomycetota</taxon>
        <taxon>Actinomycetes</taxon>
        <taxon>Micromonosporales</taxon>
        <taxon>Micromonosporaceae</taxon>
        <taxon>Virgisporangium</taxon>
    </lineage>
</organism>
<name>A0A8J3ZP47_9ACTN</name>
<accession>A0A8J3ZP47</accession>
<reference evidence="2" key="1">
    <citation type="submission" date="2021-01" db="EMBL/GenBank/DDBJ databases">
        <title>Whole genome shotgun sequence of Virgisporangium ochraceum NBRC 16418.</title>
        <authorList>
            <person name="Komaki H."/>
            <person name="Tamura T."/>
        </authorList>
    </citation>
    <scope>NUCLEOTIDE SEQUENCE</scope>
    <source>
        <strain evidence="2">NBRC 16418</strain>
    </source>
</reference>
<comment type="caution">
    <text evidence="2">The sequence shown here is derived from an EMBL/GenBank/DDBJ whole genome shotgun (WGS) entry which is preliminary data.</text>
</comment>
<dbReference type="InterPro" id="IPR036390">
    <property type="entry name" value="WH_DNA-bd_sf"/>
</dbReference>
<dbReference type="AlphaFoldDB" id="A0A8J3ZP47"/>
<dbReference type="Pfam" id="PF03551">
    <property type="entry name" value="PadR"/>
    <property type="match status" value="1"/>
</dbReference>
<dbReference type="InterPro" id="IPR036388">
    <property type="entry name" value="WH-like_DNA-bd_sf"/>
</dbReference>
<proteinExistence type="predicted"/>
<keyword evidence="3" id="KW-1185">Reference proteome</keyword>
<dbReference type="InterPro" id="IPR005149">
    <property type="entry name" value="Tscrpt_reg_PadR_N"/>
</dbReference>
<protein>
    <submittedName>
        <fullName evidence="2">PadR family transcriptional regulator</fullName>
    </submittedName>
</protein>